<dbReference type="OrthoDB" id="10379193at2759"/>
<comment type="caution">
    <text evidence="1">The sequence shown here is derived from an EMBL/GenBank/DDBJ whole genome shotgun (WGS) entry which is preliminary data.</text>
</comment>
<dbReference type="HOGENOM" id="CLU_1918622_0_0_1"/>
<dbReference type="AlphaFoldDB" id="A0A0B1PFM6"/>
<evidence type="ECO:0000313" key="2">
    <source>
        <dbReference type="Proteomes" id="UP000030854"/>
    </source>
</evidence>
<protein>
    <submittedName>
        <fullName evidence="1">Uncharacterized protein</fullName>
    </submittedName>
</protein>
<evidence type="ECO:0000313" key="1">
    <source>
        <dbReference type="EMBL" id="KHJ35681.1"/>
    </source>
</evidence>
<accession>A0A0B1PFM6</accession>
<organism evidence="1 2">
    <name type="scientific">Uncinula necator</name>
    <name type="common">Grape powdery mildew</name>
    <dbReference type="NCBI Taxonomy" id="52586"/>
    <lineage>
        <taxon>Eukaryota</taxon>
        <taxon>Fungi</taxon>
        <taxon>Dikarya</taxon>
        <taxon>Ascomycota</taxon>
        <taxon>Pezizomycotina</taxon>
        <taxon>Leotiomycetes</taxon>
        <taxon>Erysiphales</taxon>
        <taxon>Erysiphaceae</taxon>
        <taxon>Erysiphe</taxon>
    </lineage>
</organism>
<gene>
    <name evidence="1" type="ORF">EV44_g3755</name>
</gene>
<dbReference type="EMBL" id="JNVN01000302">
    <property type="protein sequence ID" value="KHJ35681.1"/>
    <property type="molecule type" value="Genomic_DNA"/>
</dbReference>
<proteinExistence type="predicted"/>
<keyword evidence="2" id="KW-1185">Reference proteome</keyword>
<name>A0A0B1PFM6_UNCNE</name>
<dbReference type="Proteomes" id="UP000030854">
    <property type="component" value="Unassembled WGS sequence"/>
</dbReference>
<sequence length="132" mass="14651">MRLTRVEIHKEEDIDVLGDLSKVTDATQNLNGVQTNPELVFEAVKKLAQQSVGEGTAASQLEKANKNILEKEKQFLMSLKEMEEAKEGLNEREKFSGTTTVLGRLADVLDRLQIPNQKPAIINSGQVFNGDK</sequence>
<reference evidence="1 2" key="1">
    <citation type="journal article" date="2014" name="BMC Genomics">
        <title>Adaptive genomic structural variation in the grape powdery mildew pathogen, Erysiphe necator.</title>
        <authorList>
            <person name="Jones L."/>
            <person name="Riaz S."/>
            <person name="Morales-Cruz A."/>
            <person name="Amrine K.C."/>
            <person name="McGuire B."/>
            <person name="Gubler W.D."/>
            <person name="Walker M.A."/>
            <person name="Cantu D."/>
        </authorList>
    </citation>
    <scope>NUCLEOTIDE SEQUENCE [LARGE SCALE GENOMIC DNA]</scope>
    <source>
        <strain evidence="2">c</strain>
    </source>
</reference>